<dbReference type="PANTHER" id="PTHR11092:SF0">
    <property type="entry name" value="EPIMERASE FAMILY PROTEIN SDR39U1"/>
    <property type="match status" value="1"/>
</dbReference>
<dbReference type="Gene3D" id="3.40.50.720">
    <property type="entry name" value="NAD(P)-binding Rossmann-like Domain"/>
    <property type="match status" value="1"/>
</dbReference>
<dbReference type="STRING" id="296218.AWN68_04605"/>
<dbReference type="RefSeq" id="WP_068414841.1">
    <property type="nucleotide sequence ID" value="NZ_LRDB01000012.1"/>
</dbReference>
<reference evidence="3 4" key="1">
    <citation type="submission" date="2016-01" db="EMBL/GenBank/DDBJ databases">
        <title>Genome sequencing of Roseivirga echinicomitans KMM 6058.</title>
        <authorList>
            <person name="Selvaratnam C."/>
            <person name="Thevarajoo S."/>
            <person name="Goh K.M."/>
            <person name="Ee R."/>
            <person name="Chan K.-G."/>
            <person name="Chong C.S."/>
        </authorList>
    </citation>
    <scope>NUCLEOTIDE SEQUENCE [LARGE SCALE GENOMIC DNA]</scope>
    <source>
        <strain evidence="3 4">KMM 6058</strain>
    </source>
</reference>
<dbReference type="PANTHER" id="PTHR11092">
    <property type="entry name" value="SUGAR NUCLEOTIDE EPIMERASE RELATED"/>
    <property type="match status" value="1"/>
</dbReference>
<evidence type="ECO:0000313" key="3">
    <source>
        <dbReference type="EMBL" id="KYG78913.1"/>
    </source>
</evidence>
<keyword evidence="4" id="KW-1185">Reference proteome</keyword>
<dbReference type="Pfam" id="PF08338">
    <property type="entry name" value="DUF1731"/>
    <property type="match status" value="1"/>
</dbReference>
<dbReference type="Proteomes" id="UP000075615">
    <property type="component" value="Unassembled WGS sequence"/>
</dbReference>
<protein>
    <submittedName>
        <fullName evidence="3">Epimerase</fullName>
    </submittedName>
</protein>
<dbReference type="EMBL" id="LRDB01000012">
    <property type="protein sequence ID" value="KYG78913.1"/>
    <property type="molecule type" value="Genomic_DNA"/>
</dbReference>
<dbReference type="OrthoDB" id="9801773at2"/>
<name>A0A150XJN1_9BACT</name>
<evidence type="ECO:0000259" key="1">
    <source>
        <dbReference type="Pfam" id="PF01370"/>
    </source>
</evidence>
<dbReference type="InterPro" id="IPR001509">
    <property type="entry name" value="Epimerase_deHydtase"/>
</dbReference>
<dbReference type="InterPro" id="IPR013549">
    <property type="entry name" value="DUF1731"/>
</dbReference>
<accession>A0A150XJN1</accession>
<feature type="domain" description="NAD-dependent epimerase/dehydratase" evidence="1">
    <location>
        <begin position="4"/>
        <end position="212"/>
    </location>
</feature>
<feature type="domain" description="DUF1731" evidence="2">
    <location>
        <begin position="260"/>
        <end position="299"/>
    </location>
</feature>
<organism evidence="3 4">
    <name type="scientific">Roseivirga echinicomitans</name>
    <dbReference type="NCBI Taxonomy" id="296218"/>
    <lineage>
        <taxon>Bacteria</taxon>
        <taxon>Pseudomonadati</taxon>
        <taxon>Bacteroidota</taxon>
        <taxon>Cytophagia</taxon>
        <taxon>Cytophagales</taxon>
        <taxon>Roseivirgaceae</taxon>
        <taxon>Roseivirga</taxon>
    </lineage>
</organism>
<evidence type="ECO:0000259" key="2">
    <source>
        <dbReference type="Pfam" id="PF08338"/>
    </source>
</evidence>
<proteinExistence type="predicted"/>
<dbReference type="InterPro" id="IPR036291">
    <property type="entry name" value="NAD(P)-bd_dom_sf"/>
</dbReference>
<dbReference type="Pfam" id="PF01370">
    <property type="entry name" value="Epimerase"/>
    <property type="match status" value="1"/>
</dbReference>
<evidence type="ECO:0000313" key="4">
    <source>
        <dbReference type="Proteomes" id="UP000075615"/>
    </source>
</evidence>
<dbReference type="AlphaFoldDB" id="A0A150XJN1"/>
<dbReference type="SUPFAM" id="SSF51735">
    <property type="entry name" value="NAD(P)-binding Rossmann-fold domains"/>
    <property type="match status" value="1"/>
</dbReference>
<sequence>MKRIVITGGTGFLGISLAKFLIEKGFQPILVARHKPDLDFDFVLWDGVNLGDWCQVLEGATAIVNLAGRSVDCIKTPDHCDEILRSRVDSTKVIGEALKSVKNPPKVWVQMSTAHIYGDSVAQVCDEGSSTGYGLAPFVGKAWEKAFLAALPENTRGARLRASFVIGRNGGALSSLKRIVNLGLGGKVGEGKQGMSWIHEHDLNDMIHEAIVDHKYDGFYIASAPKPVSNQEFMKELRSRMRPLIGLSLPLLMVKFGAKYIFKTDSELAIYGRYVKPARLVDQGFVFKYPDLSQAFDNLFNHKEN</sequence>
<comment type="caution">
    <text evidence="3">The sequence shown here is derived from an EMBL/GenBank/DDBJ whole genome shotgun (WGS) entry which is preliminary data.</text>
</comment>
<gene>
    <name evidence="3" type="ORF">AWN68_04605</name>
</gene>